<proteinExistence type="predicted"/>
<sequence>MERIIKPLFSIKGFLALMLVGYLVTSCITPRHTVEINDYILVPNGKPVLGREKGLTAFVFENNPRKMVFAQFLANKYNVGKYTEVEYWTDIDGHRLKVMLYENAEFEKYFDASEYMVTNVEPDINIVGSRAKFIALSVMSETNDDCLADDSLYKNIVTNYLKSLKDEYNNL</sequence>
<organism evidence="1 2">
    <name type="scientific">Flavobacterium zepuense</name>
    <dbReference type="NCBI Taxonomy" id="2593302"/>
    <lineage>
        <taxon>Bacteria</taxon>
        <taxon>Pseudomonadati</taxon>
        <taxon>Bacteroidota</taxon>
        <taxon>Flavobacteriia</taxon>
        <taxon>Flavobacteriales</taxon>
        <taxon>Flavobacteriaceae</taxon>
        <taxon>Flavobacterium</taxon>
    </lineage>
</organism>
<dbReference type="PROSITE" id="PS51257">
    <property type="entry name" value="PROKAR_LIPOPROTEIN"/>
    <property type="match status" value="1"/>
</dbReference>
<accession>A0A552UVG9</accession>
<dbReference type="AlphaFoldDB" id="A0A552UVG9"/>
<evidence type="ECO:0000313" key="1">
    <source>
        <dbReference type="EMBL" id="TRW22185.1"/>
    </source>
</evidence>
<keyword evidence="2" id="KW-1185">Reference proteome</keyword>
<evidence type="ECO:0000313" key="2">
    <source>
        <dbReference type="Proteomes" id="UP000320643"/>
    </source>
</evidence>
<comment type="caution">
    <text evidence="1">The sequence shown here is derived from an EMBL/GenBank/DDBJ whole genome shotgun (WGS) entry which is preliminary data.</text>
</comment>
<dbReference type="RefSeq" id="WP_143374922.1">
    <property type="nucleotide sequence ID" value="NZ_VJVZ01000014.1"/>
</dbReference>
<protein>
    <recommendedName>
        <fullName evidence="3">Lipoprotein</fullName>
    </recommendedName>
</protein>
<reference evidence="1 2" key="1">
    <citation type="submission" date="2019-07" db="EMBL/GenBank/DDBJ databases">
        <title>Flavobacterium sp. nov., isolated from glacier ice.</title>
        <authorList>
            <person name="Liu Q."/>
            <person name="Xin Y.-H."/>
        </authorList>
    </citation>
    <scope>NUCLEOTIDE SEQUENCE [LARGE SCALE GENOMIC DNA]</scope>
    <source>
        <strain evidence="1 2">ZT4R6</strain>
    </source>
</reference>
<evidence type="ECO:0008006" key="3">
    <source>
        <dbReference type="Google" id="ProtNLM"/>
    </source>
</evidence>
<dbReference type="Proteomes" id="UP000320643">
    <property type="component" value="Unassembled WGS sequence"/>
</dbReference>
<gene>
    <name evidence="1" type="ORF">FMM05_18530</name>
</gene>
<name>A0A552UVG9_9FLAO</name>
<dbReference type="OrthoDB" id="1352427at2"/>
<dbReference type="EMBL" id="VJVZ01000014">
    <property type="protein sequence ID" value="TRW22185.1"/>
    <property type="molecule type" value="Genomic_DNA"/>
</dbReference>